<gene>
    <name evidence="2" type="ORF">CLMAG_21280</name>
</gene>
<dbReference type="Proteomes" id="UP000076603">
    <property type="component" value="Unassembled WGS sequence"/>
</dbReference>
<organism evidence="2 3">
    <name type="scientific">Clostridium magnum DSM 2767</name>
    <dbReference type="NCBI Taxonomy" id="1121326"/>
    <lineage>
        <taxon>Bacteria</taxon>
        <taxon>Bacillati</taxon>
        <taxon>Bacillota</taxon>
        <taxon>Clostridia</taxon>
        <taxon>Eubacteriales</taxon>
        <taxon>Clostridiaceae</taxon>
        <taxon>Clostridium</taxon>
    </lineage>
</organism>
<dbReference type="SUPFAM" id="SSF55729">
    <property type="entry name" value="Acyl-CoA N-acyltransferases (Nat)"/>
    <property type="match status" value="1"/>
</dbReference>
<evidence type="ECO:0000313" key="2">
    <source>
        <dbReference type="EMBL" id="KZL92319.1"/>
    </source>
</evidence>
<reference evidence="2 3" key="1">
    <citation type="submission" date="2016-04" db="EMBL/GenBank/DDBJ databases">
        <title>Genome sequence of Clostridium magnum DSM 2767.</title>
        <authorList>
            <person name="Poehlein A."/>
            <person name="Uhlig R."/>
            <person name="Fischer R."/>
            <person name="Bahl H."/>
            <person name="Daniel R."/>
        </authorList>
    </citation>
    <scope>NUCLEOTIDE SEQUENCE [LARGE SCALE GENOMIC DNA]</scope>
    <source>
        <strain evidence="2 3">DSM 2767</strain>
    </source>
</reference>
<proteinExistence type="predicted"/>
<dbReference type="Pfam" id="PF13302">
    <property type="entry name" value="Acetyltransf_3"/>
    <property type="match status" value="1"/>
</dbReference>
<protein>
    <recommendedName>
        <fullName evidence="1">N-acetyltransferase domain-containing protein</fullName>
    </recommendedName>
</protein>
<dbReference type="STRING" id="1121326.CLMAG_21280"/>
<evidence type="ECO:0000259" key="1">
    <source>
        <dbReference type="Pfam" id="PF13302"/>
    </source>
</evidence>
<dbReference type="InterPro" id="IPR016181">
    <property type="entry name" value="Acyl_CoA_acyltransferase"/>
</dbReference>
<sequence>MLKHNGTETIETDRLILRKFPYTDDDDMLKYWISDPLIQSMYCEPTYTNKQEVSELLTKHISSYEKPDYYRWAIVLKETNECIGQIAFFLVDNKNHFGEIEYCIGSKFQNKGLITETVKVIIQCGFKNINFHKI</sequence>
<accession>A0A162T765</accession>
<dbReference type="GO" id="GO:0016747">
    <property type="term" value="F:acyltransferase activity, transferring groups other than amino-acyl groups"/>
    <property type="evidence" value="ECO:0007669"/>
    <property type="project" value="InterPro"/>
</dbReference>
<evidence type="ECO:0000313" key="3">
    <source>
        <dbReference type="Proteomes" id="UP000076603"/>
    </source>
</evidence>
<dbReference type="Gene3D" id="3.40.630.30">
    <property type="match status" value="1"/>
</dbReference>
<dbReference type="PANTHER" id="PTHR43792">
    <property type="entry name" value="GNAT FAMILY, PUTATIVE (AFU_ORTHOLOGUE AFUA_3G00765)-RELATED-RELATED"/>
    <property type="match status" value="1"/>
</dbReference>
<keyword evidence="3" id="KW-1185">Reference proteome</keyword>
<dbReference type="InterPro" id="IPR000182">
    <property type="entry name" value="GNAT_dom"/>
</dbReference>
<feature type="domain" description="N-acetyltransferase" evidence="1">
    <location>
        <begin position="14"/>
        <end position="133"/>
    </location>
</feature>
<comment type="caution">
    <text evidence="2">The sequence shown here is derived from an EMBL/GenBank/DDBJ whole genome shotgun (WGS) entry which is preliminary data.</text>
</comment>
<dbReference type="InterPro" id="IPR051531">
    <property type="entry name" value="N-acetyltransferase"/>
</dbReference>
<dbReference type="EMBL" id="LWAE01000002">
    <property type="protein sequence ID" value="KZL92319.1"/>
    <property type="molecule type" value="Genomic_DNA"/>
</dbReference>
<dbReference type="PATRIC" id="fig|1121326.3.peg.2119"/>
<name>A0A162T765_9CLOT</name>
<dbReference type="RefSeq" id="WP_341420312.1">
    <property type="nucleotide sequence ID" value="NZ_FQXL01000004.1"/>
</dbReference>
<dbReference type="PANTHER" id="PTHR43792:SF1">
    <property type="entry name" value="N-ACETYLTRANSFERASE DOMAIN-CONTAINING PROTEIN"/>
    <property type="match status" value="1"/>
</dbReference>
<dbReference type="AlphaFoldDB" id="A0A162T765"/>